<comment type="caution">
    <text evidence="2">The sequence shown here is derived from an EMBL/GenBank/DDBJ whole genome shotgun (WGS) entry which is preliminary data.</text>
</comment>
<sequence>MGFGSFLGMKMIDVPLKIVYYVLDHFNFESLEVEFDNCEVSVDSKSVQEMLGLPSGGSLLSNMDYISENNEESWFEWEEKQRDIDLSSIDWCDYIVDCLVRTKKVYNPEKESSFFYGPAAYLMSGGFGCGHVNEAYVEEEFQESEYNEEESGGDEVESDGEEDLCDEDEEDFDVNKVSDVEVYESKISCMYQKMEDLKKDLVVKIDEGVLKFPQNYGNDFLSDDENVEDYDQGKCSGGQGDGSGPHEGNIGKNHVEGKGDDDEDDEQGNGSGCNKEEAMNLNSVVENVTKSVGLIDSQEGVSFSQFICDPVVESFLKTLDQGTDGCLNQKLVEDDVNLNLTGIDDAKKDGEGEDVEDCSNKNKDGENLEDVQNKNKDSNETRSLKMIFSKF</sequence>
<name>A0AAU9MJI4_9ASTR</name>
<dbReference type="PANTHER" id="PTHR34835:SF90">
    <property type="entry name" value="AMINOTRANSFERASE-LIKE PLANT MOBILE DOMAIN-CONTAINING PROTEIN"/>
    <property type="match status" value="1"/>
</dbReference>
<feature type="region of interest" description="Disordered" evidence="1">
    <location>
        <begin position="347"/>
        <end position="379"/>
    </location>
</feature>
<feature type="region of interest" description="Disordered" evidence="1">
    <location>
        <begin position="215"/>
        <end position="278"/>
    </location>
</feature>
<dbReference type="PANTHER" id="PTHR34835">
    <property type="entry name" value="OS07G0283600 PROTEIN-RELATED"/>
    <property type="match status" value="1"/>
</dbReference>
<feature type="region of interest" description="Disordered" evidence="1">
    <location>
        <begin position="145"/>
        <end position="171"/>
    </location>
</feature>
<evidence type="ECO:0000313" key="3">
    <source>
        <dbReference type="Proteomes" id="UP001157418"/>
    </source>
</evidence>
<evidence type="ECO:0000256" key="1">
    <source>
        <dbReference type="SAM" id="MobiDB-lite"/>
    </source>
</evidence>
<dbReference type="AlphaFoldDB" id="A0AAU9MJI4"/>
<feature type="compositionally biased region" description="Acidic residues" evidence="1">
    <location>
        <begin position="221"/>
        <end position="230"/>
    </location>
</feature>
<dbReference type="Proteomes" id="UP001157418">
    <property type="component" value="Unassembled WGS sequence"/>
</dbReference>
<organism evidence="2 3">
    <name type="scientific">Lactuca virosa</name>
    <dbReference type="NCBI Taxonomy" id="75947"/>
    <lineage>
        <taxon>Eukaryota</taxon>
        <taxon>Viridiplantae</taxon>
        <taxon>Streptophyta</taxon>
        <taxon>Embryophyta</taxon>
        <taxon>Tracheophyta</taxon>
        <taxon>Spermatophyta</taxon>
        <taxon>Magnoliopsida</taxon>
        <taxon>eudicotyledons</taxon>
        <taxon>Gunneridae</taxon>
        <taxon>Pentapetalae</taxon>
        <taxon>asterids</taxon>
        <taxon>campanulids</taxon>
        <taxon>Asterales</taxon>
        <taxon>Asteraceae</taxon>
        <taxon>Cichorioideae</taxon>
        <taxon>Cichorieae</taxon>
        <taxon>Lactucinae</taxon>
        <taxon>Lactuca</taxon>
    </lineage>
</organism>
<gene>
    <name evidence="2" type="ORF">LVIROSA_LOCUS14250</name>
</gene>
<accession>A0AAU9MJI4</accession>
<dbReference type="EMBL" id="CAKMRJ010002223">
    <property type="protein sequence ID" value="CAH1427221.1"/>
    <property type="molecule type" value="Genomic_DNA"/>
</dbReference>
<feature type="compositionally biased region" description="Basic and acidic residues" evidence="1">
    <location>
        <begin position="358"/>
        <end position="379"/>
    </location>
</feature>
<proteinExistence type="predicted"/>
<reference evidence="2 3" key="1">
    <citation type="submission" date="2022-01" db="EMBL/GenBank/DDBJ databases">
        <authorList>
            <person name="Xiong W."/>
            <person name="Schranz E."/>
        </authorList>
    </citation>
    <scope>NUCLEOTIDE SEQUENCE [LARGE SCALE GENOMIC DNA]</scope>
</reference>
<protein>
    <submittedName>
        <fullName evidence="2">Uncharacterized protein</fullName>
    </submittedName>
</protein>
<evidence type="ECO:0000313" key="2">
    <source>
        <dbReference type="EMBL" id="CAH1427221.1"/>
    </source>
</evidence>
<feature type="compositionally biased region" description="Gly residues" evidence="1">
    <location>
        <begin position="235"/>
        <end position="245"/>
    </location>
</feature>
<keyword evidence="3" id="KW-1185">Reference proteome</keyword>